<dbReference type="InterPro" id="IPR020449">
    <property type="entry name" value="Tscrpt_reg_AraC-type_HTH"/>
</dbReference>
<evidence type="ECO:0000256" key="4">
    <source>
        <dbReference type="PROSITE-ProRule" id="PRU00169"/>
    </source>
</evidence>
<dbReference type="PANTHER" id="PTHR43280">
    <property type="entry name" value="ARAC-FAMILY TRANSCRIPTIONAL REGULATOR"/>
    <property type="match status" value="1"/>
</dbReference>
<keyword evidence="2 7" id="KW-0238">DNA-binding</keyword>
<dbReference type="GO" id="GO:0000160">
    <property type="term" value="P:phosphorelay signal transduction system"/>
    <property type="evidence" value="ECO:0007669"/>
    <property type="project" value="InterPro"/>
</dbReference>
<keyword evidence="3" id="KW-0804">Transcription</keyword>
<feature type="domain" description="HTH araC/xylS-type" evidence="5">
    <location>
        <begin position="159"/>
        <end position="257"/>
    </location>
</feature>
<dbReference type="InterPro" id="IPR011006">
    <property type="entry name" value="CheY-like_superfamily"/>
</dbReference>
<dbReference type="PROSITE" id="PS50110">
    <property type="entry name" value="RESPONSE_REGULATORY"/>
    <property type="match status" value="1"/>
</dbReference>
<dbReference type="Pfam" id="PF12833">
    <property type="entry name" value="HTH_18"/>
    <property type="match status" value="1"/>
</dbReference>
<feature type="domain" description="Response regulatory" evidence="6">
    <location>
        <begin position="5"/>
        <end position="122"/>
    </location>
</feature>
<dbReference type="PROSITE" id="PS01124">
    <property type="entry name" value="HTH_ARAC_FAMILY_2"/>
    <property type="match status" value="1"/>
</dbReference>
<dbReference type="SUPFAM" id="SSF52172">
    <property type="entry name" value="CheY-like"/>
    <property type="match status" value="1"/>
</dbReference>
<dbReference type="CDD" id="cd17536">
    <property type="entry name" value="REC_YesN-like"/>
    <property type="match status" value="1"/>
</dbReference>
<dbReference type="GO" id="GO:0043565">
    <property type="term" value="F:sequence-specific DNA binding"/>
    <property type="evidence" value="ECO:0007669"/>
    <property type="project" value="InterPro"/>
</dbReference>
<dbReference type="GO" id="GO:0003700">
    <property type="term" value="F:DNA-binding transcription factor activity"/>
    <property type="evidence" value="ECO:0007669"/>
    <property type="project" value="InterPro"/>
</dbReference>
<dbReference type="EMBL" id="QOCW01000008">
    <property type="protein sequence ID" value="RBW69749.1"/>
    <property type="molecule type" value="Genomic_DNA"/>
</dbReference>
<evidence type="ECO:0000259" key="5">
    <source>
        <dbReference type="PROSITE" id="PS01124"/>
    </source>
</evidence>
<dbReference type="RefSeq" id="WP_113805832.1">
    <property type="nucleotide sequence ID" value="NZ_QOCW01000008.1"/>
</dbReference>
<dbReference type="InterPro" id="IPR009057">
    <property type="entry name" value="Homeodomain-like_sf"/>
</dbReference>
<dbReference type="Gene3D" id="1.10.10.60">
    <property type="entry name" value="Homeodomain-like"/>
    <property type="match status" value="2"/>
</dbReference>
<keyword evidence="4" id="KW-0597">Phosphoprotein</keyword>
<feature type="modified residue" description="4-aspartylphosphate" evidence="4">
    <location>
        <position position="57"/>
    </location>
</feature>
<evidence type="ECO:0000256" key="1">
    <source>
        <dbReference type="ARBA" id="ARBA00023015"/>
    </source>
</evidence>
<protein>
    <submittedName>
        <fullName evidence="7">DNA-binding response regulator</fullName>
    </submittedName>
</protein>
<gene>
    <name evidence="7" type="ORF">DS031_09455</name>
</gene>
<evidence type="ECO:0000256" key="3">
    <source>
        <dbReference type="ARBA" id="ARBA00023163"/>
    </source>
</evidence>
<dbReference type="OrthoDB" id="159632at2"/>
<dbReference type="InterPro" id="IPR018062">
    <property type="entry name" value="HTH_AraC-typ_CS"/>
</dbReference>
<dbReference type="InterPro" id="IPR001789">
    <property type="entry name" value="Sig_transdc_resp-reg_receiver"/>
</dbReference>
<dbReference type="PRINTS" id="PR00032">
    <property type="entry name" value="HTHARAC"/>
</dbReference>
<dbReference type="PROSITE" id="PS00041">
    <property type="entry name" value="HTH_ARAC_FAMILY_1"/>
    <property type="match status" value="1"/>
</dbReference>
<proteinExistence type="predicted"/>
<dbReference type="AlphaFoldDB" id="A0A366XYA9"/>
<dbReference type="SMART" id="SM00342">
    <property type="entry name" value="HTH_ARAC"/>
    <property type="match status" value="1"/>
</dbReference>
<dbReference type="SUPFAM" id="SSF46689">
    <property type="entry name" value="Homeodomain-like"/>
    <property type="match status" value="2"/>
</dbReference>
<keyword evidence="8" id="KW-1185">Reference proteome</keyword>
<dbReference type="SMART" id="SM00448">
    <property type="entry name" value="REC"/>
    <property type="match status" value="1"/>
</dbReference>
<reference evidence="7 8" key="1">
    <citation type="submission" date="2018-07" db="EMBL/GenBank/DDBJ databases">
        <title>Lottiidibacillus patelloidae gen. nov., sp. nov., isolated from the intestinal tract of a marine limpet and the reclassification of B. taeanensis BH030017T, B. algicola KMM 3737T and B. hwajinpoensis SW-72T as genus Lottiidibacillus.</title>
        <authorList>
            <person name="Liu R."/>
            <person name="Huang Z."/>
        </authorList>
    </citation>
    <scope>NUCLEOTIDE SEQUENCE [LARGE SCALE GENOMIC DNA]</scope>
    <source>
        <strain evidence="7 8">BH030017</strain>
    </source>
</reference>
<dbReference type="InterPro" id="IPR018060">
    <property type="entry name" value="HTH_AraC"/>
</dbReference>
<keyword evidence="1" id="KW-0805">Transcription regulation</keyword>
<organism evidence="7 8">
    <name type="scientific">Bacillus taeanensis</name>
    <dbReference type="NCBI Taxonomy" id="273032"/>
    <lineage>
        <taxon>Bacteria</taxon>
        <taxon>Bacillati</taxon>
        <taxon>Bacillota</taxon>
        <taxon>Bacilli</taxon>
        <taxon>Bacillales</taxon>
        <taxon>Bacillaceae</taxon>
        <taxon>Bacillus</taxon>
    </lineage>
</organism>
<evidence type="ECO:0000256" key="2">
    <source>
        <dbReference type="ARBA" id="ARBA00023125"/>
    </source>
</evidence>
<dbReference type="Proteomes" id="UP000253314">
    <property type="component" value="Unassembled WGS sequence"/>
</dbReference>
<accession>A0A366XYA9</accession>
<dbReference type="Pfam" id="PF00072">
    <property type="entry name" value="Response_reg"/>
    <property type="match status" value="1"/>
</dbReference>
<dbReference type="PANTHER" id="PTHR43280:SF28">
    <property type="entry name" value="HTH-TYPE TRANSCRIPTIONAL ACTIVATOR RHAS"/>
    <property type="match status" value="1"/>
</dbReference>
<evidence type="ECO:0000259" key="6">
    <source>
        <dbReference type="PROSITE" id="PS50110"/>
    </source>
</evidence>
<dbReference type="Gene3D" id="3.40.50.2300">
    <property type="match status" value="1"/>
</dbReference>
<sequence length="269" mass="31061">MYSPTILVVDDEHNTRMGVSLTLQQWGKGQWDVDRAENGLSALEYLRKRAYDLLITDIRMPLMNGIELLETLREENNDVISILLTGFAEFEYAQKGLQLGAIDYLLKPIQQEQLIEAVEKALKASEKKKKSILGTFLLEEHGMQKGDSNYNKINNPSIESAIKYIDNNLDKPLTIKDTAQYVHLNSSYFSVLFKEETGSTYSEFVTTQRIKKAKELLIVSDIGLDEISEQVGYQTTSYFIKIFKRYEDMTPKQYRDRFLEKRKSLNKDT</sequence>
<name>A0A366XYA9_9BACI</name>
<comment type="caution">
    <text evidence="7">The sequence shown here is derived from an EMBL/GenBank/DDBJ whole genome shotgun (WGS) entry which is preliminary data.</text>
</comment>
<evidence type="ECO:0000313" key="7">
    <source>
        <dbReference type="EMBL" id="RBW69749.1"/>
    </source>
</evidence>
<evidence type="ECO:0000313" key="8">
    <source>
        <dbReference type="Proteomes" id="UP000253314"/>
    </source>
</evidence>